<dbReference type="EMBL" id="CAJVPP010001911">
    <property type="protein sequence ID" value="CAG8578553.1"/>
    <property type="molecule type" value="Genomic_DNA"/>
</dbReference>
<comment type="caution">
    <text evidence="1">The sequence shown here is derived from an EMBL/GenBank/DDBJ whole genome shotgun (WGS) entry which is preliminary data.</text>
</comment>
<accession>A0A9N9BX32</accession>
<dbReference type="Proteomes" id="UP000789375">
    <property type="component" value="Unassembled WGS sequence"/>
</dbReference>
<sequence length="199" mass="23182">MKCKADNQEIFINITHQLFNNNSMFRIIVGIPPTRNHTNFRIGYYNFRVGGKYLRLEELFAAEGRNLERICDRDTLFCEEHCSKKQDTFVFQKQIREQLSMDHTPAKADKTSTTIKRKWTIQFRILIKNNLIYSCYLPVSMSLITIPVCIRPQIYPGPTPFFVETSRRQASRNPNRLEAEIFASETYPCSGLTSSLIVD</sequence>
<keyword evidence="2" id="KW-1185">Reference proteome</keyword>
<dbReference type="AlphaFoldDB" id="A0A9N9BX32"/>
<organism evidence="1 2">
    <name type="scientific">Funneliformis mosseae</name>
    <name type="common">Endomycorrhizal fungus</name>
    <name type="synonym">Glomus mosseae</name>
    <dbReference type="NCBI Taxonomy" id="27381"/>
    <lineage>
        <taxon>Eukaryota</taxon>
        <taxon>Fungi</taxon>
        <taxon>Fungi incertae sedis</taxon>
        <taxon>Mucoromycota</taxon>
        <taxon>Glomeromycotina</taxon>
        <taxon>Glomeromycetes</taxon>
        <taxon>Glomerales</taxon>
        <taxon>Glomeraceae</taxon>
        <taxon>Funneliformis</taxon>
    </lineage>
</organism>
<evidence type="ECO:0000313" key="1">
    <source>
        <dbReference type="EMBL" id="CAG8578553.1"/>
    </source>
</evidence>
<evidence type="ECO:0000313" key="2">
    <source>
        <dbReference type="Proteomes" id="UP000789375"/>
    </source>
</evidence>
<protein>
    <submittedName>
        <fullName evidence="1">2699_t:CDS:1</fullName>
    </submittedName>
</protein>
<gene>
    <name evidence="1" type="ORF">FMOSSE_LOCUS7830</name>
</gene>
<name>A0A9N9BX32_FUNMO</name>
<reference evidence="1" key="1">
    <citation type="submission" date="2021-06" db="EMBL/GenBank/DDBJ databases">
        <authorList>
            <person name="Kallberg Y."/>
            <person name="Tangrot J."/>
            <person name="Rosling A."/>
        </authorList>
    </citation>
    <scope>NUCLEOTIDE SEQUENCE</scope>
    <source>
        <strain evidence="1">87-6 pot B 2015</strain>
    </source>
</reference>
<proteinExistence type="predicted"/>